<dbReference type="InterPro" id="IPR000639">
    <property type="entry name" value="Epox_hydrolase-like"/>
</dbReference>
<dbReference type="RefSeq" id="WP_129217899.1">
    <property type="nucleotide sequence ID" value="NZ_QYBC01000002.1"/>
</dbReference>
<dbReference type="Gene3D" id="3.40.50.1820">
    <property type="entry name" value="alpha/beta hydrolase"/>
    <property type="match status" value="1"/>
</dbReference>
<accession>A0A4V1RJ72</accession>
<feature type="domain" description="AB hydrolase-1" evidence="2">
    <location>
        <begin position="32"/>
        <end position="286"/>
    </location>
</feature>
<gene>
    <name evidence="3" type="ORF">D3272_03480</name>
</gene>
<dbReference type="InterPro" id="IPR029058">
    <property type="entry name" value="AB_hydrolase_fold"/>
</dbReference>
<comment type="caution">
    <text evidence="3">The sequence shown here is derived from an EMBL/GenBank/DDBJ whole genome shotgun (WGS) entry which is preliminary data.</text>
</comment>
<keyword evidence="4" id="KW-1185">Reference proteome</keyword>
<dbReference type="PRINTS" id="PR00412">
    <property type="entry name" value="EPOXHYDRLASE"/>
</dbReference>
<evidence type="ECO:0000313" key="4">
    <source>
        <dbReference type="Proteomes" id="UP000289411"/>
    </source>
</evidence>
<dbReference type="Proteomes" id="UP000289411">
    <property type="component" value="Unassembled WGS sequence"/>
</dbReference>
<dbReference type="EMBL" id="QYBC01000002">
    <property type="protein sequence ID" value="RYB07308.1"/>
    <property type="molecule type" value="Genomic_DNA"/>
</dbReference>
<dbReference type="PANTHER" id="PTHR43329">
    <property type="entry name" value="EPOXIDE HYDROLASE"/>
    <property type="match status" value="1"/>
</dbReference>
<keyword evidence="1 3" id="KW-0378">Hydrolase</keyword>
<dbReference type="AlphaFoldDB" id="A0A4V1RJ72"/>
<protein>
    <submittedName>
        <fullName evidence="3">Alpha/beta hydrolase</fullName>
    </submittedName>
</protein>
<reference evidence="3 4" key="2">
    <citation type="submission" date="2019-02" db="EMBL/GenBank/DDBJ databases">
        <title>'Lichenibacterium ramalinii' gen. nov. sp. nov., 'Lichenibacterium minor' gen. nov. sp. nov.</title>
        <authorList>
            <person name="Pankratov T."/>
        </authorList>
    </citation>
    <scope>NUCLEOTIDE SEQUENCE [LARGE SCALE GENOMIC DNA]</scope>
    <source>
        <strain evidence="3 4">RmlP001</strain>
    </source>
</reference>
<dbReference type="Pfam" id="PF00561">
    <property type="entry name" value="Abhydrolase_1"/>
    <property type="match status" value="1"/>
</dbReference>
<evidence type="ECO:0000259" key="2">
    <source>
        <dbReference type="Pfam" id="PF00561"/>
    </source>
</evidence>
<sequence>MPDLADLYPGFASHTAATEAGRIFARVGGSGPPLVLQHGFPETGAMWHRLAPDLARRFTLVIPDLRGYGWSSAPASRDGAGYTKRVMGADIVALMADLGHARFRFAGHDRGARVGYRLALDQPGRIERLALIDVVPTVAVWKAREADPETSPHWPWLARPEPEPERAIAADPDGYFQGLMAKWAGDGDLAAFAPEALAHYRAAWGDPSRIHAMCEDYRAGATLDVEADRADAAAGRTIGCPMLMLASRSYLVKPGGPTPAEQWNALAPGAEVVELAGGHFLAEEKPAETLAALLAFL</sequence>
<dbReference type="InterPro" id="IPR000073">
    <property type="entry name" value="AB_hydrolase_1"/>
</dbReference>
<organism evidence="3 4">
    <name type="scientific">Lichenibacterium ramalinae</name>
    <dbReference type="NCBI Taxonomy" id="2316527"/>
    <lineage>
        <taxon>Bacteria</taxon>
        <taxon>Pseudomonadati</taxon>
        <taxon>Pseudomonadota</taxon>
        <taxon>Alphaproteobacteria</taxon>
        <taxon>Hyphomicrobiales</taxon>
        <taxon>Lichenihabitantaceae</taxon>
        <taxon>Lichenibacterium</taxon>
    </lineage>
</organism>
<evidence type="ECO:0000256" key="1">
    <source>
        <dbReference type="ARBA" id="ARBA00022801"/>
    </source>
</evidence>
<dbReference type="OrthoDB" id="9812774at2"/>
<dbReference type="GO" id="GO:0016787">
    <property type="term" value="F:hydrolase activity"/>
    <property type="evidence" value="ECO:0007669"/>
    <property type="project" value="UniProtKB-KW"/>
</dbReference>
<evidence type="ECO:0000313" key="3">
    <source>
        <dbReference type="EMBL" id="RYB07308.1"/>
    </source>
</evidence>
<dbReference type="SUPFAM" id="SSF53474">
    <property type="entry name" value="alpha/beta-Hydrolases"/>
    <property type="match status" value="1"/>
</dbReference>
<name>A0A4V1RJ72_9HYPH</name>
<reference evidence="3 4" key="1">
    <citation type="submission" date="2018-09" db="EMBL/GenBank/DDBJ databases">
        <authorList>
            <person name="Grouzdev D.S."/>
            <person name="Krutkina M.S."/>
        </authorList>
    </citation>
    <scope>NUCLEOTIDE SEQUENCE [LARGE SCALE GENOMIC DNA]</scope>
    <source>
        <strain evidence="3 4">RmlP001</strain>
    </source>
</reference>
<proteinExistence type="predicted"/>